<dbReference type="GO" id="GO:0003887">
    <property type="term" value="F:DNA-directed DNA polymerase activity"/>
    <property type="evidence" value="ECO:0007669"/>
    <property type="project" value="InterPro"/>
</dbReference>
<proteinExistence type="inferred from homology"/>
<dbReference type="RefSeq" id="WP_003475861.1">
    <property type="nucleotide sequence ID" value="NZ_ABOO01000040.1"/>
</dbReference>
<dbReference type="AlphaFoldDB" id="B1V636"/>
<dbReference type="EMBL" id="ABOO01000040">
    <property type="protein sequence ID" value="EDT70718.1"/>
    <property type="molecule type" value="Genomic_DNA"/>
</dbReference>
<comment type="similarity">
    <text evidence="1">Belongs to the initiator RepB protein family.</text>
</comment>
<feature type="domain" description="Initiator Rep protein WH1" evidence="2">
    <location>
        <begin position="7"/>
        <end position="149"/>
    </location>
</feature>
<gene>
    <name evidence="3" type="ORF">CJD_A0565</name>
</gene>
<protein>
    <submittedName>
        <fullName evidence="3">Initiator RepB protein family</fullName>
    </submittedName>
</protein>
<sequence>MNKNYLITHSNSLAYSKYSLSINAQKIVMILASLVQPNDNGFKEFEFTVKELAEILGVSKENVYKELPKITRELITKLILFKTNDDNFIQGTFLSTAEYKKSNGKVILEFSPKVAPYLLELKRYFSQYKLFTPLSFKSKYSIRLYQIFKANEIKKNFIISLDDLREILNLQQKSYESFNRLKERVINTSLEEINKTDIYVNFETIKTGKKVTYLKFYIKENKNLSNDNEIQLINEKLETNENIKELKHLFKKHKISAENLSKIYESSGKNIEKVKKVYEYSKTQKIDNLVGFMIKMVKDNNFQESIKQYKYNKLHNFTEREDYDYENLEKCLLGWTDNENNIFDNNTQQFEEAKSEFNSIENKNNIYLIDTVKSVLECQLTAIFGELRYRTWIKPSIDNIEIEDNNVKFIFLNEFMKKKFSNEFENIIKEIILEIDENLMLKKC</sequence>
<organism evidence="3 4">
    <name type="scientific">Clostridium perfringens D str. JGS1721</name>
    <dbReference type="NCBI Taxonomy" id="488537"/>
    <lineage>
        <taxon>Bacteria</taxon>
        <taxon>Bacillati</taxon>
        <taxon>Bacillota</taxon>
        <taxon>Clostridia</taxon>
        <taxon>Eubacteriales</taxon>
        <taxon>Clostridiaceae</taxon>
        <taxon>Clostridium</taxon>
    </lineage>
</organism>
<evidence type="ECO:0000313" key="3">
    <source>
        <dbReference type="EMBL" id="EDT70718.1"/>
    </source>
</evidence>
<accession>B1V636</accession>
<evidence type="ECO:0000259" key="2">
    <source>
        <dbReference type="Pfam" id="PF01051"/>
    </source>
</evidence>
<dbReference type="Pfam" id="PF21205">
    <property type="entry name" value="Rep3_C"/>
    <property type="match status" value="1"/>
</dbReference>
<name>B1V636_CLOPF</name>
<dbReference type="Pfam" id="PF01051">
    <property type="entry name" value="Rep3_N"/>
    <property type="match status" value="1"/>
</dbReference>
<reference evidence="3 4" key="1">
    <citation type="submission" date="2008-03" db="EMBL/GenBank/DDBJ databases">
        <authorList>
            <person name="Paulsen I."/>
            <person name="Sebastian Y."/>
        </authorList>
    </citation>
    <scope>NUCLEOTIDE SEQUENCE [LARGE SCALE GENOMIC DNA]</scope>
    <source>
        <strain evidence="4">D str. JGS1721</strain>
    </source>
</reference>
<dbReference type="Gene3D" id="1.10.10.10">
    <property type="entry name" value="Winged helix-like DNA-binding domain superfamily/Winged helix DNA-binding domain"/>
    <property type="match status" value="2"/>
</dbReference>
<dbReference type="InterPro" id="IPR036388">
    <property type="entry name" value="WH-like_DNA-bd_sf"/>
</dbReference>
<evidence type="ECO:0000256" key="1">
    <source>
        <dbReference type="ARBA" id="ARBA00038283"/>
    </source>
</evidence>
<comment type="caution">
    <text evidence="3">The sequence shown here is derived from an EMBL/GenBank/DDBJ whole genome shotgun (WGS) entry which is preliminary data.</text>
</comment>
<dbReference type="InterPro" id="IPR000525">
    <property type="entry name" value="Initiator_Rep_WH1"/>
</dbReference>
<dbReference type="GO" id="GO:0006270">
    <property type="term" value="P:DNA replication initiation"/>
    <property type="evidence" value="ECO:0007669"/>
    <property type="project" value="InterPro"/>
</dbReference>
<evidence type="ECO:0000313" key="4">
    <source>
        <dbReference type="Proteomes" id="UP000003188"/>
    </source>
</evidence>
<dbReference type="SUPFAM" id="SSF46785">
    <property type="entry name" value="Winged helix' DNA-binding domain"/>
    <property type="match status" value="2"/>
</dbReference>
<dbReference type="Proteomes" id="UP000003188">
    <property type="component" value="Unassembled WGS sequence"/>
</dbReference>
<dbReference type="InterPro" id="IPR036390">
    <property type="entry name" value="WH_DNA-bd_sf"/>
</dbReference>